<dbReference type="EMBL" id="JAOL01000105">
    <property type="protein sequence ID" value="EUA90434.1"/>
    <property type="molecule type" value="Genomic_DNA"/>
</dbReference>
<protein>
    <submittedName>
        <fullName evidence="1">Uncharacterized protein</fullName>
    </submittedName>
</protein>
<sequence length="46" mass="4922">MDTRMVAAPLGDQHTAVVLGRPGPEFRPSEVARLGYLAGIVATMLR</sequence>
<gene>
    <name evidence="1" type="ORF">I551_3063</name>
</gene>
<keyword evidence="2" id="KW-1185">Reference proteome</keyword>
<accession>A0ABP3AL74</accession>
<reference evidence="1 2" key="1">
    <citation type="submission" date="2014-01" db="EMBL/GenBank/DDBJ databases">
        <authorList>
            <person name="Dobos K."/>
            <person name="Lenaerts A."/>
            <person name="Ordway D."/>
            <person name="DeGroote M.A."/>
            <person name="Parker T."/>
            <person name="Sizemore C."/>
            <person name="Tallon L.J."/>
            <person name="Sadzewicz L.K."/>
            <person name="Sengamalay N."/>
            <person name="Fraser C.M."/>
            <person name="Hine E."/>
            <person name="Shefchek K.A."/>
            <person name="Das S.P."/>
            <person name="Tettelin H."/>
        </authorList>
    </citation>
    <scope>NUCLEOTIDE SEQUENCE [LARGE SCALE GENOMIC DNA]</scope>
    <source>
        <strain evidence="1 2">Harvey</strain>
    </source>
</reference>
<organism evidence="1 2">
    <name type="scientific">Mycobacterium ulcerans str. Harvey</name>
    <dbReference type="NCBI Taxonomy" id="1299332"/>
    <lineage>
        <taxon>Bacteria</taxon>
        <taxon>Bacillati</taxon>
        <taxon>Actinomycetota</taxon>
        <taxon>Actinomycetes</taxon>
        <taxon>Mycobacteriales</taxon>
        <taxon>Mycobacteriaceae</taxon>
        <taxon>Mycobacterium</taxon>
        <taxon>Mycobacterium ulcerans group</taxon>
    </lineage>
</organism>
<proteinExistence type="predicted"/>
<evidence type="ECO:0000313" key="1">
    <source>
        <dbReference type="EMBL" id="EUA90434.1"/>
    </source>
</evidence>
<dbReference type="Proteomes" id="UP000020681">
    <property type="component" value="Unassembled WGS sequence"/>
</dbReference>
<evidence type="ECO:0000313" key="2">
    <source>
        <dbReference type="Proteomes" id="UP000020681"/>
    </source>
</evidence>
<name>A0ABP3AL74_MYCUL</name>
<comment type="caution">
    <text evidence="1">The sequence shown here is derived from an EMBL/GenBank/DDBJ whole genome shotgun (WGS) entry which is preliminary data.</text>
</comment>